<dbReference type="InterPro" id="IPR001763">
    <property type="entry name" value="Rhodanese-like_dom"/>
</dbReference>
<protein>
    <submittedName>
        <fullName evidence="3">Rhodanese-like domain-containing protein</fullName>
    </submittedName>
</protein>
<dbReference type="PANTHER" id="PTHR43084">
    <property type="entry name" value="PERSULFIDE DIOXYGENASE ETHE1"/>
    <property type="match status" value="1"/>
</dbReference>
<dbReference type="SMART" id="SM00450">
    <property type="entry name" value="RHOD"/>
    <property type="match status" value="1"/>
</dbReference>
<evidence type="ECO:0000259" key="2">
    <source>
        <dbReference type="PROSITE" id="PS50206"/>
    </source>
</evidence>
<keyword evidence="4" id="KW-1185">Reference proteome</keyword>
<dbReference type="Pfam" id="PF00753">
    <property type="entry name" value="Lactamase_B"/>
    <property type="match status" value="1"/>
</dbReference>
<dbReference type="RefSeq" id="WP_379524226.1">
    <property type="nucleotide sequence ID" value="NZ_JBHSPA010000115.1"/>
</dbReference>
<dbReference type="InterPro" id="IPR044528">
    <property type="entry name" value="POD-like_MBL-fold"/>
</dbReference>
<evidence type="ECO:0000256" key="1">
    <source>
        <dbReference type="ARBA" id="ARBA00022723"/>
    </source>
</evidence>
<sequence length="460" mass="48061">MRTEILDTPELGDRSYLIHNGDAAIVVDPQRDVERLLAIADGLGVGIDLVLETHIHNDYVSGGRLLATTTGARYAVNAEDPVGFPRLGIGDGDRLTAGSLSVQVLATPGHTHTHLSYVVADLADSGPPAVFTGGSLLYGGVGRTDLAGPRDTEELTRAQFRSAHRLARILPPATALYPTHGFGSFCSAGAATEGHGDGHTSTIGGEVARNDALTASDEETFVRALLARLTAYPGYYAHMASLNHAGAGPIDLTGPEPVDPAELGARIAAGEWVIDLRERIAYAADHVMGTVNVGLDTRFATYVGWLVPWGRPLTLIGARAGDIRRAQRQLGLIGIARPSGAAAGDLATIAGPLDRGGYERVTFAGVPEPSASDVLLDVRRDDEWAAGHVDGAVHTPLAELTDRLPQIPPGRVWVHCAGGYRASSAASLLHGAGRDVVLVDDDFANATCTGLAIVGADHPL</sequence>
<dbReference type="PANTHER" id="PTHR43084:SF1">
    <property type="entry name" value="PERSULFIDE DIOXYGENASE ETHE1, MITOCHONDRIAL"/>
    <property type="match status" value="1"/>
</dbReference>
<dbReference type="InterPro" id="IPR001279">
    <property type="entry name" value="Metallo-B-lactamas"/>
</dbReference>
<organism evidence="3 4">
    <name type="scientific">Nonomuraea insulae</name>
    <dbReference type="NCBI Taxonomy" id="1616787"/>
    <lineage>
        <taxon>Bacteria</taxon>
        <taxon>Bacillati</taxon>
        <taxon>Actinomycetota</taxon>
        <taxon>Actinomycetes</taxon>
        <taxon>Streptosporangiales</taxon>
        <taxon>Streptosporangiaceae</taxon>
        <taxon>Nonomuraea</taxon>
    </lineage>
</organism>
<dbReference type="EMBL" id="JBHSPA010000115">
    <property type="protein sequence ID" value="MFC5834815.1"/>
    <property type="molecule type" value="Genomic_DNA"/>
</dbReference>
<dbReference type="InterPro" id="IPR036873">
    <property type="entry name" value="Rhodanese-like_dom_sf"/>
</dbReference>
<dbReference type="Gene3D" id="3.40.250.10">
    <property type="entry name" value="Rhodanese-like domain"/>
    <property type="match status" value="2"/>
</dbReference>
<dbReference type="Gene3D" id="3.60.15.10">
    <property type="entry name" value="Ribonuclease Z/Hydroxyacylglutathione hydrolase-like"/>
    <property type="match status" value="1"/>
</dbReference>
<dbReference type="InterPro" id="IPR036866">
    <property type="entry name" value="RibonucZ/Hydroxyglut_hydro"/>
</dbReference>
<evidence type="ECO:0000313" key="4">
    <source>
        <dbReference type="Proteomes" id="UP001596058"/>
    </source>
</evidence>
<dbReference type="SUPFAM" id="SSF56281">
    <property type="entry name" value="Metallo-hydrolase/oxidoreductase"/>
    <property type="match status" value="1"/>
</dbReference>
<dbReference type="PROSITE" id="PS50206">
    <property type="entry name" value="RHODANESE_3"/>
    <property type="match status" value="1"/>
</dbReference>
<keyword evidence="1" id="KW-0479">Metal-binding</keyword>
<comment type="caution">
    <text evidence="3">The sequence shown here is derived from an EMBL/GenBank/DDBJ whole genome shotgun (WGS) entry which is preliminary data.</text>
</comment>
<dbReference type="CDD" id="cd00158">
    <property type="entry name" value="RHOD"/>
    <property type="match status" value="1"/>
</dbReference>
<proteinExistence type="predicted"/>
<dbReference type="CDD" id="cd07724">
    <property type="entry name" value="POD-like_MBL-fold"/>
    <property type="match status" value="1"/>
</dbReference>
<dbReference type="InterPro" id="IPR051682">
    <property type="entry name" value="Mito_Persulfide_Diox"/>
</dbReference>
<evidence type="ECO:0000313" key="3">
    <source>
        <dbReference type="EMBL" id="MFC5834815.1"/>
    </source>
</evidence>
<name>A0ABW1D9U0_9ACTN</name>
<dbReference type="Proteomes" id="UP001596058">
    <property type="component" value="Unassembled WGS sequence"/>
</dbReference>
<accession>A0ABW1D9U0</accession>
<feature type="domain" description="Rhodanese" evidence="2">
    <location>
        <begin position="369"/>
        <end position="449"/>
    </location>
</feature>
<reference evidence="4" key="1">
    <citation type="journal article" date="2019" name="Int. J. Syst. Evol. Microbiol.">
        <title>The Global Catalogue of Microorganisms (GCM) 10K type strain sequencing project: providing services to taxonomists for standard genome sequencing and annotation.</title>
        <authorList>
            <consortium name="The Broad Institute Genomics Platform"/>
            <consortium name="The Broad Institute Genome Sequencing Center for Infectious Disease"/>
            <person name="Wu L."/>
            <person name="Ma J."/>
        </authorList>
    </citation>
    <scope>NUCLEOTIDE SEQUENCE [LARGE SCALE GENOMIC DNA]</scope>
    <source>
        <strain evidence="4">CCUG 53903</strain>
    </source>
</reference>
<gene>
    <name evidence="3" type="ORF">ACFPZ3_64165</name>
</gene>
<dbReference type="SUPFAM" id="SSF52821">
    <property type="entry name" value="Rhodanese/Cell cycle control phosphatase"/>
    <property type="match status" value="2"/>
</dbReference>
<dbReference type="Pfam" id="PF00581">
    <property type="entry name" value="Rhodanese"/>
    <property type="match status" value="1"/>
</dbReference>
<dbReference type="SMART" id="SM00849">
    <property type="entry name" value="Lactamase_B"/>
    <property type="match status" value="1"/>
</dbReference>